<gene>
    <name evidence="2" type="ORF">SHALO_1263</name>
</gene>
<dbReference type="GO" id="GO:0016747">
    <property type="term" value="F:acyltransferase activity, transferring groups other than amino-acyl groups"/>
    <property type="evidence" value="ECO:0007669"/>
    <property type="project" value="InterPro"/>
</dbReference>
<evidence type="ECO:0000313" key="3">
    <source>
        <dbReference type="Proteomes" id="UP000094609"/>
    </source>
</evidence>
<keyword evidence="3" id="KW-1185">Reference proteome</keyword>
<dbReference type="AlphaFoldDB" id="A0A1D7TJ69"/>
<dbReference type="PANTHER" id="PTHR43792:SF1">
    <property type="entry name" value="N-ACETYLTRANSFERASE DOMAIN-CONTAINING PROTEIN"/>
    <property type="match status" value="1"/>
</dbReference>
<dbReference type="EMBL" id="CP017111">
    <property type="protein sequence ID" value="AOO65041.1"/>
    <property type="molecule type" value="Genomic_DNA"/>
</dbReference>
<protein>
    <submittedName>
        <fullName evidence="2">Putative acetyltransferase</fullName>
    </submittedName>
</protein>
<dbReference type="RefSeq" id="WP_069477858.1">
    <property type="nucleotide sequence ID" value="NZ_CP017111.1"/>
</dbReference>
<dbReference type="KEGG" id="shal:SHALO_1263"/>
<feature type="domain" description="N-acetyltransferase" evidence="1">
    <location>
        <begin position="6"/>
        <end position="158"/>
    </location>
</feature>
<dbReference type="InterPro" id="IPR000182">
    <property type="entry name" value="GNAT_dom"/>
</dbReference>
<dbReference type="InterPro" id="IPR016181">
    <property type="entry name" value="Acyl_CoA_acyltransferase"/>
</dbReference>
<proteinExistence type="predicted"/>
<dbReference type="PROSITE" id="PS51186">
    <property type="entry name" value="GNAT"/>
    <property type="match status" value="1"/>
</dbReference>
<evidence type="ECO:0000313" key="2">
    <source>
        <dbReference type="EMBL" id="AOO65041.1"/>
    </source>
</evidence>
<evidence type="ECO:0000259" key="1">
    <source>
        <dbReference type="PROSITE" id="PS51186"/>
    </source>
</evidence>
<dbReference type="STRING" id="1193502.SHALO_1263"/>
<dbReference type="Gene3D" id="3.40.630.30">
    <property type="match status" value="1"/>
</dbReference>
<organism evidence="2 3">
    <name type="scientific">Sulfurospirillum halorespirans DSM 13726</name>
    <dbReference type="NCBI Taxonomy" id="1193502"/>
    <lineage>
        <taxon>Bacteria</taxon>
        <taxon>Pseudomonadati</taxon>
        <taxon>Campylobacterota</taxon>
        <taxon>Epsilonproteobacteria</taxon>
        <taxon>Campylobacterales</taxon>
        <taxon>Sulfurospirillaceae</taxon>
        <taxon>Sulfurospirillum</taxon>
    </lineage>
</organism>
<dbReference type="PANTHER" id="PTHR43792">
    <property type="entry name" value="GNAT FAMILY, PUTATIVE (AFU_ORTHOLOGUE AFUA_3G00765)-RELATED-RELATED"/>
    <property type="match status" value="1"/>
</dbReference>
<dbReference type="Proteomes" id="UP000094609">
    <property type="component" value="Chromosome"/>
</dbReference>
<reference evidence="3" key="1">
    <citation type="submission" date="2016-08" db="EMBL/GenBank/DDBJ databases">
        <title>Complete genome sequence of the organohalide-respiring Epsilonproteobacterium Sulfurospirillum halorespirans.</title>
        <authorList>
            <person name="Goris T."/>
            <person name="Zimmermann J."/>
            <person name="Schenz B."/>
            <person name="Lemos M."/>
            <person name="Hackermueller J."/>
            <person name="Diekert G."/>
        </authorList>
    </citation>
    <scope>NUCLEOTIDE SEQUENCE [LARGE SCALE GENOMIC DNA]</scope>
    <source>
        <strain>DSM 13726</strain>
        <strain evidence="3">PCE-M2</strain>
    </source>
</reference>
<dbReference type="Pfam" id="PF13302">
    <property type="entry name" value="Acetyltransf_3"/>
    <property type="match status" value="1"/>
</dbReference>
<dbReference type="InterPro" id="IPR051531">
    <property type="entry name" value="N-acetyltransferase"/>
</dbReference>
<keyword evidence="2" id="KW-0808">Transferase</keyword>
<name>A0A1D7TJ69_9BACT</name>
<accession>A0A1D7TJ69</accession>
<dbReference type="SUPFAM" id="SSF55729">
    <property type="entry name" value="Acyl-CoA N-acyltransferases (Nat)"/>
    <property type="match status" value="1"/>
</dbReference>
<sequence>MRTERLRLRALNQEDSKTLYELIFSDKDVIKYTFGKDTISEQNIYEYVKQIGLKVLENNTTKEIIGLAGVLPCSYLQEDDYEFGFILAKKFWGLGYASEIGKAQIESIKNSLLKNRAIATVYHENFASIKCIEKLGLKYETTISTDRGERLVYLLNFK</sequence>